<comment type="caution">
    <text evidence="7">The sequence shown here is derived from an EMBL/GenBank/DDBJ whole genome shotgun (WGS) entry which is preliminary data.</text>
</comment>
<dbReference type="AlphaFoldDB" id="A0A9D4JPC3"/>
<dbReference type="GO" id="GO:0005634">
    <property type="term" value="C:nucleus"/>
    <property type="evidence" value="ECO:0007669"/>
    <property type="project" value="TreeGrafter"/>
</dbReference>
<evidence type="ECO:0000259" key="5">
    <source>
        <dbReference type="PROSITE" id="PS50157"/>
    </source>
</evidence>
<dbReference type="GO" id="GO:0006357">
    <property type="term" value="P:regulation of transcription by RNA polymerase II"/>
    <property type="evidence" value="ECO:0007669"/>
    <property type="project" value="TreeGrafter"/>
</dbReference>
<evidence type="ECO:0000256" key="4">
    <source>
        <dbReference type="SAM" id="MobiDB-lite"/>
    </source>
</evidence>
<reference evidence="7" key="2">
    <citation type="submission" date="2020-11" db="EMBL/GenBank/DDBJ databases">
        <authorList>
            <person name="McCartney M.A."/>
            <person name="Auch B."/>
            <person name="Kono T."/>
            <person name="Mallez S."/>
            <person name="Becker A."/>
            <person name="Gohl D.M."/>
            <person name="Silverstein K.A.T."/>
            <person name="Koren S."/>
            <person name="Bechman K.B."/>
            <person name="Herman A."/>
            <person name="Abrahante J.E."/>
            <person name="Garbe J."/>
        </authorList>
    </citation>
    <scope>NUCLEOTIDE SEQUENCE</scope>
    <source>
        <strain evidence="7">Duluth1</strain>
        <tissue evidence="7">Whole animal</tissue>
    </source>
</reference>
<dbReference type="PROSITE" id="PS50157">
    <property type="entry name" value="ZINC_FINGER_C2H2_2"/>
    <property type="match status" value="1"/>
</dbReference>
<evidence type="ECO:0000313" key="8">
    <source>
        <dbReference type="Proteomes" id="UP000828390"/>
    </source>
</evidence>
<dbReference type="InterPro" id="IPR001214">
    <property type="entry name" value="SET_dom"/>
</dbReference>
<evidence type="ECO:0000313" key="7">
    <source>
        <dbReference type="EMBL" id="KAH3819516.1"/>
    </source>
</evidence>
<evidence type="ECO:0000256" key="1">
    <source>
        <dbReference type="ARBA" id="ARBA00023015"/>
    </source>
</evidence>
<protein>
    <submittedName>
        <fullName evidence="7">Uncharacterized protein</fullName>
    </submittedName>
</protein>
<dbReference type="PROSITE" id="PS50280">
    <property type="entry name" value="SET"/>
    <property type="match status" value="1"/>
</dbReference>
<keyword evidence="3" id="KW-0862">Zinc</keyword>
<dbReference type="EMBL" id="JAIWYP010000005">
    <property type="protein sequence ID" value="KAH3819516.1"/>
    <property type="molecule type" value="Genomic_DNA"/>
</dbReference>
<feature type="compositionally biased region" description="Basic and acidic residues" evidence="4">
    <location>
        <begin position="49"/>
        <end position="61"/>
    </location>
</feature>
<keyword evidence="3" id="KW-0479">Metal-binding</keyword>
<evidence type="ECO:0000256" key="3">
    <source>
        <dbReference type="PROSITE-ProRule" id="PRU00042"/>
    </source>
</evidence>
<dbReference type="InterPro" id="IPR013087">
    <property type="entry name" value="Znf_C2H2_type"/>
</dbReference>
<dbReference type="SUPFAM" id="SSF82199">
    <property type="entry name" value="SET domain"/>
    <property type="match status" value="1"/>
</dbReference>
<gene>
    <name evidence="7" type="ORF">DPMN_121254</name>
</gene>
<feature type="domain" description="C2H2-type" evidence="5">
    <location>
        <begin position="221"/>
        <end position="249"/>
    </location>
</feature>
<sequence>MPRTPYVYSKTYMYKPVSFSGIDRILSDRCSSTPPSSSAVTQKSSPRAQRREEKGEERMGTKHTLELPEVVTKQTFSYRKTLVAGVPHYGVFCNKPLIEKGTKFGPFKGRVINAGEMKPPEENSSMWEEGKLSHFIDGRRNAGNWMALVNCARFAQEQNLVALQVEGDVFYEACRDIPQGRELLVWYGDAAYQPLMGGVPATRREKTENDSLKEAESSEGYQCERCGKVFAYRYYRDKHLKYTRFPVPPVHESLLSYAIRLKFPPPVHVSLVGGFHTK</sequence>
<keyword evidence="2" id="KW-0804">Transcription</keyword>
<reference evidence="7" key="1">
    <citation type="journal article" date="2019" name="bioRxiv">
        <title>The Genome of the Zebra Mussel, Dreissena polymorpha: A Resource for Invasive Species Research.</title>
        <authorList>
            <person name="McCartney M.A."/>
            <person name="Auch B."/>
            <person name="Kono T."/>
            <person name="Mallez S."/>
            <person name="Zhang Y."/>
            <person name="Obille A."/>
            <person name="Becker A."/>
            <person name="Abrahante J.E."/>
            <person name="Garbe J."/>
            <person name="Badalamenti J.P."/>
            <person name="Herman A."/>
            <person name="Mangelson H."/>
            <person name="Liachko I."/>
            <person name="Sullivan S."/>
            <person name="Sone E.D."/>
            <person name="Koren S."/>
            <person name="Silverstein K.A.T."/>
            <person name="Beckman K.B."/>
            <person name="Gohl D.M."/>
        </authorList>
    </citation>
    <scope>NUCLEOTIDE SEQUENCE</scope>
    <source>
        <strain evidence="7">Duluth1</strain>
        <tissue evidence="7">Whole animal</tissue>
    </source>
</reference>
<feature type="domain" description="SET" evidence="6">
    <location>
        <begin position="68"/>
        <end position="188"/>
    </location>
</feature>
<proteinExistence type="predicted"/>
<dbReference type="InterPro" id="IPR046341">
    <property type="entry name" value="SET_dom_sf"/>
</dbReference>
<keyword evidence="3" id="KW-0863">Zinc-finger</keyword>
<dbReference type="GO" id="GO:0008270">
    <property type="term" value="F:zinc ion binding"/>
    <property type="evidence" value="ECO:0007669"/>
    <property type="project" value="UniProtKB-KW"/>
</dbReference>
<dbReference type="PANTHER" id="PTHR16515">
    <property type="entry name" value="PR DOMAIN ZINC FINGER PROTEIN"/>
    <property type="match status" value="1"/>
</dbReference>
<organism evidence="7 8">
    <name type="scientific">Dreissena polymorpha</name>
    <name type="common">Zebra mussel</name>
    <name type="synonym">Mytilus polymorpha</name>
    <dbReference type="NCBI Taxonomy" id="45954"/>
    <lineage>
        <taxon>Eukaryota</taxon>
        <taxon>Metazoa</taxon>
        <taxon>Spiralia</taxon>
        <taxon>Lophotrochozoa</taxon>
        <taxon>Mollusca</taxon>
        <taxon>Bivalvia</taxon>
        <taxon>Autobranchia</taxon>
        <taxon>Heteroconchia</taxon>
        <taxon>Euheterodonta</taxon>
        <taxon>Imparidentia</taxon>
        <taxon>Neoheterodontei</taxon>
        <taxon>Myida</taxon>
        <taxon>Dreissenoidea</taxon>
        <taxon>Dreissenidae</taxon>
        <taxon>Dreissena</taxon>
    </lineage>
</organism>
<keyword evidence="1" id="KW-0805">Transcription regulation</keyword>
<dbReference type="PANTHER" id="PTHR16515:SF19">
    <property type="entry name" value="PR DOMAIN ZINC FINGER PROTEIN 14"/>
    <property type="match status" value="1"/>
</dbReference>
<dbReference type="Gene3D" id="2.170.270.10">
    <property type="entry name" value="SET domain"/>
    <property type="match status" value="1"/>
</dbReference>
<evidence type="ECO:0000256" key="2">
    <source>
        <dbReference type="ARBA" id="ARBA00023163"/>
    </source>
</evidence>
<dbReference type="GO" id="GO:0000977">
    <property type="term" value="F:RNA polymerase II transcription regulatory region sequence-specific DNA binding"/>
    <property type="evidence" value="ECO:0007669"/>
    <property type="project" value="TreeGrafter"/>
</dbReference>
<feature type="region of interest" description="Disordered" evidence="4">
    <location>
        <begin position="28"/>
        <end position="61"/>
    </location>
</feature>
<name>A0A9D4JPC3_DREPO</name>
<keyword evidence="8" id="KW-1185">Reference proteome</keyword>
<dbReference type="Pfam" id="PF21549">
    <property type="entry name" value="PRDM2_PR"/>
    <property type="match status" value="1"/>
</dbReference>
<evidence type="ECO:0000259" key="6">
    <source>
        <dbReference type="PROSITE" id="PS50280"/>
    </source>
</evidence>
<accession>A0A9D4JPC3</accession>
<dbReference type="Proteomes" id="UP000828390">
    <property type="component" value="Unassembled WGS sequence"/>
</dbReference>
<dbReference type="InterPro" id="IPR050331">
    <property type="entry name" value="Zinc_finger"/>
</dbReference>
<dbReference type="SMART" id="SM00317">
    <property type="entry name" value="SET"/>
    <property type="match status" value="1"/>
</dbReference>